<organism evidence="1 2">
    <name type="scientific">Sorghum bicolor</name>
    <name type="common">Sorghum</name>
    <name type="synonym">Sorghum vulgare</name>
    <dbReference type="NCBI Taxonomy" id="4558"/>
    <lineage>
        <taxon>Eukaryota</taxon>
        <taxon>Viridiplantae</taxon>
        <taxon>Streptophyta</taxon>
        <taxon>Embryophyta</taxon>
        <taxon>Tracheophyta</taxon>
        <taxon>Spermatophyta</taxon>
        <taxon>Magnoliopsida</taxon>
        <taxon>Liliopsida</taxon>
        <taxon>Poales</taxon>
        <taxon>Poaceae</taxon>
        <taxon>PACMAD clade</taxon>
        <taxon>Panicoideae</taxon>
        <taxon>Andropogonodae</taxon>
        <taxon>Andropogoneae</taxon>
        <taxon>Sorghinae</taxon>
        <taxon>Sorghum</taxon>
    </lineage>
</organism>
<proteinExistence type="predicted"/>
<evidence type="ECO:0000313" key="1">
    <source>
        <dbReference type="EMBL" id="KAG0517156.1"/>
    </source>
</evidence>
<reference evidence="1" key="1">
    <citation type="journal article" date="2019" name="BMC Genomics">
        <title>A new reference genome for Sorghum bicolor reveals high levels of sequence similarity between sweet and grain genotypes: implications for the genetics of sugar metabolism.</title>
        <authorList>
            <person name="Cooper E.A."/>
            <person name="Brenton Z.W."/>
            <person name="Flinn B.S."/>
            <person name="Jenkins J."/>
            <person name="Shu S."/>
            <person name="Flowers D."/>
            <person name="Luo F."/>
            <person name="Wang Y."/>
            <person name="Xia P."/>
            <person name="Barry K."/>
            <person name="Daum C."/>
            <person name="Lipzen A."/>
            <person name="Yoshinaga Y."/>
            <person name="Schmutz J."/>
            <person name="Saski C."/>
            <person name="Vermerris W."/>
            <person name="Kresovich S."/>
        </authorList>
    </citation>
    <scope>NUCLEOTIDE SEQUENCE</scope>
</reference>
<name>A0A921Q8Z4_SORBI</name>
<protein>
    <submittedName>
        <fullName evidence="1">Uncharacterized protein</fullName>
    </submittedName>
</protein>
<reference evidence="1" key="2">
    <citation type="submission" date="2020-10" db="EMBL/GenBank/DDBJ databases">
        <authorList>
            <person name="Cooper E.A."/>
            <person name="Brenton Z.W."/>
            <person name="Flinn B.S."/>
            <person name="Jenkins J."/>
            <person name="Shu S."/>
            <person name="Flowers D."/>
            <person name="Luo F."/>
            <person name="Wang Y."/>
            <person name="Xia P."/>
            <person name="Barry K."/>
            <person name="Daum C."/>
            <person name="Lipzen A."/>
            <person name="Yoshinaga Y."/>
            <person name="Schmutz J."/>
            <person name="Saski C."/>
            <person name="Vermerris W."/>
            <person name="Kresovich S."/>
        </authorList>
    </citation>
    <scope>NUCLEOTIDE SEQUENCE</scope>
</reference>
<sequence>MVAWESGRIVVVCCARRIGVMASITMNSVWLAMFIHRRNVGGSSRSDNNNGSDGEVTMMDLSKVKLPFTSDSIANLDQIPFYVESMRVNLHCASYEDQSPP</sequence>
<accession>A0A921Q8Z4</accession>
<gene>
    <name evidence="1" type="ORF">BDA96_09G063800</name>
</gene>
<dbReference type="EMBL" id="CM027688">
    <property type="protein sequence ID" value="KAG0517156.1"/>
    <property type="molecule type" value="Genomic_DNA"/>
</dbReference>
<evidence type="ECO:0000313" key="2">
    <source>
        <dbReference type="Proteomes" id="UP000807115"/>
    </source>
</evidence>
<dbReference type="Proteomes" id="UP000807115">
    <property type="component" value="Chromosome 9"/>
</dbReference>
<dbReference type="AlphaFoldDB" id="A0A921Q8Z4"/>
<comment type="caution">
    <text evidence="1">The sequence shown here is derived from an EMBL/GenBank/DDBJ whole genome shotgun (WGS) entry which is preliminary data.</text>
</comment>